<gene>
    <name evidence="2" type="ORF">QR685DRAFT_516405</name>
</gene>
<accession>A0ABR3DL08</accession>
<sequence length="73" mass="8222">MRGHLYFQHLLAGSFIAIIASMFFRLFFFGFAFALSLSLISVSITLFGVLGMEWEFNTHACLWQMSLCSATSS</sequence>
<proteinExistence type="predicted"/>
<keyword evidence="3" id="KW-1185">Reference proteome</keyword>
<organism evidence="2 3">
    <name type="scientific">Neurospora intermedia</name>
    <dbReference type="NCBI Taxonomy" id="5142"/>
    <lineage>
        <taxon>Eukaryota</taxon>
        <taxon>Fungi</taxon>
        <taxon>Dikarya</taxon>
        <taxon>Ascomycota</taxon>
        <taxon>Pezizomycotina</taxon>
        <taxon>Sordariomycetes</taxon>
        <taxon>Sordariomycetidae</taxon>
        <taxon>Sordariales</taxon>
        <taxon>Sordariaceae</taxon>
        <taxon>Neurospora</taxon>
    </lineage>
</organism>
<dbReference type="EMBL" id="JAVLET010000002">
    <property type="protein sequence ID" value="KAL0473299.1"/>
    <property type="molecule type" value="Genomic_DNA"/>
</dbReference>
<feature type="transmembrane region" description="Helical" evidence="1">
    <location>
        <begin position="31"/>
        <end position="50"/>
    </location>
</feature>
<keyword evidence="1" id="KW-0812">Transmembrane</keyword>
<protein>
    <submittedName>
        <fullName evidence="2">Uncharacterized protein</fullName>
    </submittedName>
</protein>
<reference evidence="2 3" key="1">
    <citation type="submission" date="2023-09" db="EMBL/GenBank/DDBJ databases">
        <title>Multi-omics analysis of a traditional fermented food reveals byproduct-associated fungal strains for waste-to-food upcycling.</title>
        <authorList>
            <consortium name="Lawrence Berkeley National Laboratory"/>
            <person name="Rekdal V.M."/>
            <person name="Villalobos-Escobedo J.M."/>
            <person name="Rodriguez-Valeron N."/>
            <person name="Garcia M.O."/>
            <person name="Vasquez D.P."/>
            <person name="Damayanti I."/>
            <person name="Sorensen P.M."/>
            <person name="Baidoo E.E."/>
            <person name="De Carvalho A.C."/>
            <person name="Riley R."/>
            <person name="Lipzen A."/>
            <person name="He G."/>
            <person name="Yan M."/>
            <person name="Haridas S."/>
            <person name="Daum C."/>
            <person name="Yoshinaga Y."/>
            <person name="Ng V."/>
            <person name="Grigoriev I.V."/>
            <person name="Munk R."/>
            <person name="Nuraida L."/>
            <person name="Wijaya C.H."/>
            <person name="Morales P.-C."/>
            <person name="Keasling J.D."/>
        </authorList>
    </citation>
    <scope>NUCLEOTIDE SEQUENCE [LARGE SCALE GENOMIC DNA]</scope>
    <source>
        <strain evidence="2 3">FGSC 2613</strain>
    </source>
</reference>
<evidence type="ECO:0000313" key="2">
    <source>
        <dbReference type="EMBL" id="KAL0473299.1"/>
    </source>
</evidence>
<keyword evidence="1" id="KW-0472">Membrane</keyword>
<name>A0ABR3DL08_NEUIN</name>
<evidence type="ECO:0000256" key="1">
    <source>
        <dbReference type="SAM" id="Phobius"/>
    </source>
</evidence>
<comment type="caution">
    <text evidence="2">The sequence shown here is derived from an EMBL/GenBank/DDBJ whole genome shotgun (WGS) entry which is preliminary data.</text>
</comment>
<feature type="transmembrane region" description="Helical" evidence="1">
    <location>
        <begin position="6"/>
        <end position="24"/>
    </location>
</feature>
<evidence type="ECO:0000313" key="3">
    <source>
        <dbReference type="Proteomes" id="UP001451303"/>
    </source>
</evidence>
<keyword evidence="1" id="KW-1133">Transmembrane helix</keyword>
<dbReference type="Proteomes" id="UP001451303">
    <property type="component" value="Unassembled WGS sequence"/>
</dbReference>